<evidence type="ECO:0000256" key="4">
    <source>
        <dbReference type="ARBA" id="ARBA00022843"/>
    </source>
</evidence>
<reference evidence="8" key="1">
    <citation type="thesis" date="2021" institute="BYU ScholarsArchive" country="Provo, UT, USA">
        <title>Applications of and Algorithms for Genome Assembly and Genomic Analyses with an Emphasis on Marine Teleosts.</title>
        <authorList>
            <person name="Pickett B.D."/>
        </authorList>
    </citation>
    <scope>NUCLEOTIDE SEQUENCE</scope>
    <source>
        <strain evidence="8">HI-2016</strain>
    </source>
</reference>
<keyword evidence="1" id="KW-1017">Isopeptide bond</keyword>
<evidence type="ECO:0000256" key="2">
    <source>
        <dbReference type="ARBA" id="ARBA00022553"/>
    </source>
</evidence>
<dbReference type="InterPro" id="IPR006935">
    <property type="entry name" value="Helicase/UvrB_N"/>
</dbReference>
<feature type="domain" description="Helicase ATP-binding" evidence="7">
    <location>
        <begin position="172"/>
        <end position="351"/>
    </location>
</feature>
<gene>
    <name evidence="8" type="ORF">JZ751_011854</name>
</gene>
<dbReference type="PANTHER" id="PTHR14074">
    <property type="entry name" value="HELICASE WITH DEATH DOMAIN-RELATED"/>
    <property type="match status" value="1"/>
</dbReference>
<keyword evidence="5" id="KW-0391">Immunity</keyword>
<dbReference type="InterPro" id="IPR014001">
    <property type="entry name" value="Helicase_ATP-bd"/>
</dbReference>
<protein>
    <recommendedName>
        <fullName evidence="7">Helicase ATP-binding domain-containing protein</fullName>
    </recommendedName>
</protein>
<evidence type="ECO:0000256" key="5">
    <source>
        <dbReference type="ARBA" id="ARBA00022859"/>
    </source>
</evidence>
<comment type="caution">
    <text evidence="8">The sequence shown here is derived from an EMBL/GenBank/DDBJ whole genome shotgun (WGS) entry which is preliminary data.</text>
</comment>
<dbReference type="Gene3D" id="1.10.533.10">
    <property type="entry name" value="Death Domain, Fas"/>
    <property type="match status" value="1"/>
</dbReference>
<evidence type="ECO:0000259" key="7">
    <source>
        <dbReference type="PROSITE" id="PS51192"/>
    </source>
</evidence>
<feature type="compositionally biased region" description="Acidic residues" evidence="6">
    <location>
        <begin position="162"/>
        <end position="171"/>
    </location>
</feature>
<dbReference type="Gene3D" id="3.40.50.300">
    <property type="entry name" value="P-loop containing nucleotide triphosphate hydrolases"/>
    <property type="match status" value="1"/>
</dbReference>
<dbReference type="GO" id="GO:0003725">
    <property type="term" value="F:double-stranded RNA binding"/>
    <property type="evidence" value="ECO:0007669"/>
    <property type="project" value="TreeGrafter"/>
</dbReference>
<organism evidence="8 9">
    <name type="scientific">Albula glossodonta</name>
    <name type="common">roundjaw bonefish</name>
    <dbReference type="NCBI Taxonomy" id="121402"/>
    <lineage>
        <taxon>Eukaryota</taxon>
        <taxon>Metazoa</taxon>
        <taxon>Chordata</taxon>
        <taxon>Craniata</taxon>
        <taxon>Vertebrata</taxon>
        <taxon>Euteleostomi</taxon>
        <taxon>Actinopterygii</taxon>
        <taxon>Neopterygii</taxon>
        <taxon>Teleostei</taxon>
        <taxon>Albuliformes</taxon>
        <taxon>Albulidae</taxon>
        <taxon>Albula</taxon>
    </lineage>
</organism>
<dbReference type="Proteomes" id="UP000824540">
    <property type="component" value="Unassembled WGS sequence"/>
</dbReference>
<evidence type="ECO:0000256" key="3">
    <source>
        <dbReference type="ARBA" id="ARBA00022588"/>
    </source>
</evidence>
<dbReference type="SUPFAM" id="SSF52540">
    <property type="entry name" value="P-loop containing nucleoside triphosphate hydrolases"/>
    <property type="match status" value="1"/>
</dbReference>
<sequence>MSEKDILRQYQTYITQIIQPSCVLSLIDVLADYEEQIKAREVEKGPTEAAILMMECIYKLPETQGWFRMLLDSFRHADKALAHKNIVKKLRHGLNVVKSVDILIHMEEVLLPSQKETVQRVTDNPQWYRIFLEALRRGGYNHQVKILDDQDDDPAEKSGAEGNEEGSEEMEISFSEKAGQSNLSANTGSGKTVVAMEICRHHLEQSTEEKKKKVVFLANTIPLCQQQMEMFQKYFENTEFAVTGHFGENASQLAIQVSMENCDIIVMTPKLLEINLDEGSILRLSTFTLIFFDECHHTMKNHAYSAIMRMYMDIKLGPDPSELPQIVGLTASVGVGKSKNEQEAREHIYQLCANLDTDTISTVSKHLEELSSHVFVPNKGTD</sequence>
<dbReference type="SMART" id="SM00487">
    <property type="entry name" value="DEXDc"/>
    <property type="match status" value="1"/>
</dbReference>
<dbReference type="InterPro" id="IPR027417">
    <property type="entry name" value="P-loop_NTPase"/>
</dbReference>
<dbReference type="GO" id="GO:0140374">
    <property type="term" value="P:antiviral innate immune response"/>
    <property type="evidence" value="ECO:0007669"/>
    <property type="project" value="TreeGrafter"/>
</dbReference>
<dbReference type="GO" id="GO:0003677">
    <property type="term" value="F:DNA binding"/>
    <property type="evidence" value="ECO:0007669"/>
    <property type="project" value="InterPro"/>
</dbReference>
<dbReference type="GO" id="GO:0005737">
    <property type="term" value="C:cytoplasm"/>
    <property type="evidence" value="ECO:0007669"/>
    <property type="project" value="TreeGrafter"/>
</dbReference>
<name>A0A8T2PQS2_9TELE</name>
<accession>A0A8T2PQS2</accession>
<evidence type="ECO:0000256" key="6">
    <source>
        <dbReference type="SAM" id="MobiDB-lite"/>
    </source>
</evidence>
<dbReference type="Pfam" id="PF04851">
    <property type="entry name" value="ResIII"/>
    <property type="match status" value="1"/>
</dbReference>
<feature type="region of interest" description="Disordered" evidence="6">
    <location>
        <begin position="146"/>
        <end position="186"/>
    </location>
</feature>
<dbReference type="GO" id="GO:0002753">
    <property type="term" value="P:cytoplasmic pattern recognition receptor signaling pathway"/>
    <property type="evidence" value="ECO:0007669"/>
    <property type="project" value="TreeGrafter"/>
</dbReference>
<keyword evidence="3" id="KW-0399">Innate immunity</keyword>
<keyword evidence="2" id="KW-0597">Phosphoprotein</keyword>
<evidence type="ECO:0000256" key="1">
    <source>
        <dbReference type="ARBA" id="ARBA00022499"/>
    </source>
</evidence>
<dbReference type="InterPro" id="IPR031964">
    <property type="entry name" value="CARD_dom"/>
</dbReference>
<dbReference type="EMBL" id="JAFBMS010000003">
    <property type="protein sequence ID" value="KAG9353732.1"/>
    <property type="molecule type" value="Genomic_DNA"/>
</dbReference>
<dbReference type="GO" id="GO:0016787">
    <property type="term" value="F:hydrolase activity"/>
    <property type="evidence" value="ECO:0007669"/>
    <property type="project" value="InterPro"/>
</dbReference>
<dbReference type="PANTHER" id="PTHR14074:SF16">
    <property type="entry name" value="ANTIVIRAL INNATE IMMUNE RESPONSE RECEPTOR RIG-I"/>
    <property type="match status" value="1"/>
</dbReference>
<dbReference type="GO" id="GO:0008270">
    <property type="term" value="F:zinc ion binding"/>
    <property type="evidence" value="ECO:0007669"/>
    <property type="project" value="TreeGrafter"/>
</dbReference>
<dbReference type="AlphaFoldDB" id="A0A8T2PQS2"/>
<dbReference type="PROSITE" id="PS51192">
    <property type="entry name" value="HELICASE_ATP_BIND_1"/>
    <property type="match status" value="1"/>
</dbReference>
<dbReference type="Pfam" id="PF16739">
    <property type="entry name" value="CARD_2"/>
    <property type="match status" value="1"/>
</dbReference>
<keyword evidence="9" id="KW-1185">Reference proteome</keyword>
<keyword evidence="4" id="KW-0832">Ubl conjugation</keyword>
<dbReference type="GO" id="GO:0005524">
    <property type="term" value="F:ATP binding"/>
    <property type="evidence" value="ECO:0007669"/>
    <property type="project" value="InterPro"/>
</dbReference>
<proteinExistence type="predicted"/>
<dbReference type="GO" id="GO:0003727">
    <property type="term" value="F:single-stranded RNA binding"/>
    <property type="evidence" value="ECO:0007669"/>
    <property type="project" value="TreeGrafter"/>
</dbReference>
<evidence type="ECO:0000313" key="9">
    <source>
        <dbReference type="Proteomes" id="UP000824540"/>
    </source>
</evidence>
<dbReference type="OrthoDB" id="416741at2759"/>
<dbReference type="InterPro" id="IPR011029">
    <property type="entry name" value="DEATH-like_dom_sf"/>
</dbReference>
<evidence type="ECO:0000313" key="8">
    <source>
        <dbReference type="EMBL" id="KAG9353732.1"/>
    </source>
</evidence>
<dbReference type="InterPro" id="IPR051363">
    <property type="entry name" value="RLR_Helicase"/>
</dbReference>